<reference evidence="2 5" key="2">
    <citation type="submission" date="2020-08" db="EMBL/GenBank/DDBJ databases">
        <title>Genomic Encyclopedia of Type Strains, Phase IV (KMG-IV): sequencing the most valuable type-strain genomes for metagenomic binning, comparative biology and taxonomic classification.</title>
        <authorList>
            <person name="Goeker M."/>
        </authorList>
    </citation>
    <scope>NUCLEOTIDE SEQUENCE [LARGE SCALE GENOMIC DNA]</scope>
    <source>
        <strain evidence="2 5">DSM 100021</strain>
    </source>
</reference>
<dbReference type="Proteomes" id="UP000185598">
    <property type="component" value="Unassembled WGS sequence"/>
</dbReference>
<protein>
    <submittedName>
        <fullName evidence="2 3">CoA-transferase</fullName>
    </submittedName>
</protein>
<dbReference type="GO" id="GO:0008410">
    <property type="term" value="F:CoA-transferase activity"/>
    <property type="evidence" value="ECO:0007669"/>
    <property type="project" value="TreeGrafter"/>
</dbReference>
<evidence type="ECO:0000313" key="3">
    <source>
        <dbReference type="EMBL" id="OLP49975.1"/>
    </source>
</evidence>
<evidence type="ECO:0000313" key="4">
    <source>
        <dbReference type="Proteomes" id="UP000185598"/>
    </source>
</evidence>
<comment type="caution">
    <text evidence="3">The sequence shown here is derived from an EMBL/GenBank/DDBJ whole genome shotgun (WGS) entry which is preliminary data.</text>
</comment>
<dbReference type="Pfam" id="PF02515">
    <property type="entry name" value="CoA_transf_3"/>
    <property type="match status" value="1"/>
</dbReference>
<dbReference type="Gene3D" id="3.40.50.10540">
    <property type="entry name" value="Crotonobetainyl-coa:carnitine coa-transferase, domain 1"/>
    <property type="match status" value="1"/>
</dbReference>
<dbReference type="EMBL" id="JACIED010000003">
    <property type="protein sequence ID" value="MBB4008923.1"/>
    <property type="molecule type" value="Genomic_DNA"/>
</dbReference>
<dbReference type="InterPro" id="IPR003673">
    <property type="entry name" value="CoA-Trfase_fam_III"/>
</dbReference>
<dbReference type="OrthoDB" id="9806585at2"/>
<dbReference type="STRING" id="887144.BJF91_11520"/>
<organism evidence="3 4">
    <name type="scientific">Allorhizobium taibaishanense</name>
    <dbReference type="NCBI Taxonomy" id="887144"/>
    <lineage>
        <taxon>Bacteria</taxon>
        <taxon>Pseudomonadati</taxon>
        <taxon>Pseudomonadota</taxon>
        <taxon>Alphaproteobacteria</taxon>
        <taxon>Hyphomicrobiales</taxon>
        <taxon>Rhizobiaceae</taxon>
        <taxon>Rhizobium/Agrobacterium group</taxon>
        <taxon>Allorhizobium</taxon>
    </lineage>
</organism>
<dbReference type="AlphaFoldDB" id="A0A1Q9A5W4"/>
<proteinExistence type="predicted"/>
<dbReference type="SUPFAM" id="SSF89796">
    <property type="entry name" value="CoA-transferase family III (CaiB/BaiF)"/>
    <property type="match status" value="1"/>
</dbReference>
<dbReference type="InterPro" id="IPR044855">
    <property type="entry name" value="CoA-Trfase_III_dom3_sf"/>
</dbReference>
<dbReference type="PANTHER" id="PTHR48207:SF3">
    <property type="entry name" value="SUCCINATE--HYDROXYMETHYLGLUTARATE COA-TRANSFERASE"/>
    <property type="match status" value="1"/>
</dbReference>
<keyword evidence="4" id="KW-1185">Reference proteome</keyword>
<accession>A0A1Q9A5W4</accession>
<dbReference type="InterPro" id="IPR050483">
    <property type="entry name" value="CoA-transferase_III_domain"/>
</dbReference>
<reference evidence="3 4" key="1">
    <citation type="submission" date="2016-09" db="EMBL/GenBank/DDBJ databases">
        <title>Rhizobium oryziradicis sp. nov., isolated from the root of rice.</title>
        <authorList>
            <person name="Zhao J."/>
            <person name="Zhang X."/>
        </authorList>
    </citation>
    <scope>NUCLEOTIDE SEQUENCE [LARGE SCALE GENOMIC DNA]</scope>
    <source>
        <strain evidence="3 4">14971</strain>
    </source>
</reference>
<evidence type="ECO:0000313" key="2">
    <source>
        <dbReference type="EMBL" id="MBB4008923.1"/>
    </source>
</evidence>
<dbReference type="Proteomes" id="UP000544107">
    <property type="component" value="Unassembled WGS sequence"/>
</dbReference>
<evidence type="ECO:0000256" key="1">
    <source>
        <dbReference type="ARBA" id="ARBA00022679"/>
    </source>
</evidence>
<dbReference type="EMBL" id="MKIN01000021">
    <property type="protein sequence ID" value="OLP49975.1"/>
    <property type="molecule type" value="Genomic_DNA"/>
</dbReference>
<keyword evidence="1 3" id="KW-0808">Transferase</keyword>
<dbReference type="InterPro" id="IPR023606">
    <property type="entry name" value="CoA-Trfase_III_dom_1_sf"/>
</dbReference>
<name>A0A1Q9A5W4_9HYPH</name>
<dbReference type="PANTHER" id="PTHR48207">
    <property type="entry name" value="SUCCINATE--HYDROXYMETHYLGLUTARATE COA-TRANSFERASE"/>
    <property type="match status" value="1"/>
</dbReference>
<dbReference type="Gene3D" id="3.30.1540.10">
    <property type="entry name" value="formyl-coa transferase, domain 3"/>
    <property type="match status" value="1"/>
</dbReference>
<sequence length="382" mass="41264">MSNAPLHGLKVIELARILAGPWIGQTLADLGADVIKVESPQGDDTRTWGPPFIDDGVEKAAAYFHACNRGKRSIAADFTRAEDIEIVKALIASADVVIENFKVGGLAKYGLDYDSLKEINPRLIYCSVTGFGQDGPYAQRAGYDFMIQGMSGIMDLTGEPDGAPQKIGVAFADIFTGLYGVVAIQAALAQREKTGRGQAIDMALFDCMGAVLANQAMNYAASGVVPKRMGNAHPNIAPYQTFPVSDGHIIIACGNDGQFVRLCDLLGLSPLAQTPEFATNSARVAHRDQLTTVMEDRTRQFSRDDLLQKLEAATVPAGPINTVADLFADPQFAFREMKITPDGVPGLRTPIRFSEAELATERRAPRLDEHRQDILAEIGKRA</sequence>
<dbReference type="RefSeq" id="WP_075613866.1">
    <property type="nucleotide sequence ID" value="NZ_JACIED010000003.1"/>
</dbReference>
<evidence type="ECO:0000313" key="5">
    <source>
        <dbReference type="Proteomes" id="UP000544107"/>
    </source>
</evidence>
<gene>
    <name evidence="3" type="ORF">BJF91_11520</name>
    <name evidence="2" type="ORF">GGQ71_003203</name>
</gene>